<name>A0A0E9PSZ4_ANGAN</name>
<organism evidence="1">
    <name type="scientific">Anguilla anguilla</name>
    <name type="common">European freshwater eel</name>
    <name type="synonym">Muraena anguilla</name>
    <dbReference type="NCBI Taxonomy" id="7936"/>
    <lineage>
        <taxon>Eukaryota</taxon>
        <taxon>Metazoa</taxon>
        <taxon>Chordata</taxon>
        <taxon>Craniata</taxon>
        <taxon>Vertebrata</taxon>
        <taxon>Euteleostomi</taxon>
        <taxon>Actinopterygii</taxon>
        <taxon>Neopterygii</taxon>
        <taxon>Teleostei</taxon>
        <taxon>Anguilliformes</taxon>
        <taxon>Anguillidae</taxon>
        <taxon>Anguilla</taxon>
    </lineage>
</organism>
<sequence length="19" mass="2155">MKYNIGNFISCCCATLLLF</sequence>
<evidence type="ECO:0000313" key="1">
    <source>
        <dbReference type="EMBL" id="JAH06978.1"/>
    </source>
</evidence>
<dbReference type="AlphaFoldDB" id="A0A0E9PSZ4"/>
<dbReference type="EMBL" id="GBXM01101599">
    <property type="protein sequence ID" value="JAH06978.1"/>
    <property type="molecule type" value="Transcribed_RNA"/>
</dbReference>
<protein>
    <submittedName>
        <fullName evidence="1">Uncharacterized protein</fullName>
    </submittedName>
</protein>
<proteinExistence type="predicted"/>
<reference evidence="1" key="1">
    <citation type="submission" date="2014-11" db="EMBL/GenBank/DDBJ databases">
        <authorList>
            <person name="Amaro Gonzalez C."/>
        </authorList>
    </citation>
    <scope>NUCLEOTIDE SEQUENCE</scope>
</reference>
<accession>A0A0E9PSZ4</accession>
<reference evidence="1" key="2">
    <citation type="journal article" date="2015" name="Fish Shellfish Immunol.">
        <title>Early steps in the European eel (Anguilla anguilla)-Vibrio vulnificus interaction in the gills: Role of the RtxA13 toxin.</title>
        <authorList>
            <person name="Callol A."/>
            <person name="Pajuelo D."/>
            <person name="Ebbesson L."/>
            <person name="Teles M."/>
            <person name="MacKenzie S."/>
            <person name="Amaro C."/>
        </authorList>
    </citation>
    <scope>NUCLEOTIDE SEQUENCE</scope>
</reference>